<feature type="region of interest" description="Disordered" evidence="1">
    <location>
        <begin position="121"/>
        <end position="147"/>
    </location>
</feature>
<evidence type="ECO:0000313" key="2">
    <source>
        <dbReference type="EMBL" id="EEN59551.1"/>
    </source>
</evidence>
<accession>C3YJF2</accession>
<name>C3YJF2_BRAFL</name>
<dbReference type="EMBL" id="GG666520">
    <property type="protein sequence ID" value="EEN59551.1"/>
    <property type="molecule type" value="Genomic_DNA"/>
</dbReference>
<evidence type="ECO:0000256" key="1">
    <source>
        <dbReference type="SAM" id="MobiDB-lite"/>
    </source>
</evidence>
<organism>
    <name type="scientific">Branchiostoma floridae</name>
    <name type="common">Florida lancelet</name>
    <name type="synonym">Amphioxus</name>
    <dbReference type="NCBI Taxonomy" id="7739"/>
    <lineage>
        <taxon>Eukaryota</taxon>
        <taxon>Metazoa</taxon>
        <taxon>Chordata</taxon>
        <taxon>Cephalochordata</taxon>
        <taxon>Leptocardii</taxon>
        <taxon>Amphioxiformes</taxon>
        <taxon>Branchiostomatidae</taxon>
        <taxon>Branchiostoma</taxon>
    </lineage>
</organism>
<proteinExistence type="predicted"/>
<protein>
    <submittedName>
        <fullName evidence="2">Uncharacterized protein</fullName>
    </submittedName>
</protein>
<feature type="region of interest" description="Disordered" evidence="1">
    <location>
        <begin position="1"/>
        <end position="33"/>
    </location>
</feature>
<sequence length="350" mass="39033">MPRKTSKTQTKKPQKRPAKKHTLTSSSSPDPVICDGDRQDVLLFMSNIEGDLREFLDGKPLLGDGLAEKLQDLSTKAGQLPGAFVKPQTVTTITSDELTLDWKAREDTIVTADDIVDFRTTKDSREDDQNDGKERADQRKQHRMEKTVDHVVGSPVTIARENFQSLEVSTSNSNQQNVQRNKGEVENACIERSNVTVKTEKNSFTNTSRERQSIGSSVDEPPNKKESTVSELGRSKRERRPSVRCITCFSCNSCVPARRRHKSAPVRKMTSKTGATLHNGLDPREESFVTTHMIDSGCQGNFFCRDCLTEFGSFSGFSLHVFGNCQPGRAGKDNKVSTPRIMFTDEVTVL</sequence>
<gene>
    <name evidence="2" type="ORF">BRAFLDRAFT_79075</name>
</gene>
<feature type="region of interest" description="Disordered" evidence="1">
    <location>
        <begin position="263"/>
        <end position="282"/>
    </location>
</feature>
<dbReference type="InParanoid" id="C3YJF2"/>
<dbReference type="AlphaFoldDB" id="C3YJF2"/>
<feature type="region of interest" description="Disordered" evidence="1">
    <location>
        <begin position="200"/>
        <end position="236"/>
    </location>
</feature>
<feature type="compositionally biased region" description="Basic residues" evidence="1">
    <location>
        <begin position="1"/>
        <end position="22"/>
    </location>
</feature>
<reference evidence="2" key="1">
    <citation type="journal article" date="2008" name="Nature">
        <title>The amphioxus genome and the evolution of the chordate karyotype.</title>
        <authorList>
            <consortium name="US DOE Joint Genome Institute (JGI-PGF)"/>
            <person name="Putnam N.H."/>
            <person name="Butts T."/>
            <person name="Ferrier D.E.K."/>
            <person name="Furlong R.F."/>
            <person name="Hellsten U."/>
            <person name="Kawashima T."/>
            <person name="Robinson-Rechavi M."/>
            <person name="Shoguchi E."/>
            <person name="Terry A."/>
            <person name="Yu J.-K."/>
            <person name="Benito-Gutierrez E.L."/>
            <person name="Dubchak I."/>
            <person name="Garcia-Fernandez J."/>
            <person name="Gibson-Brown J.J."/>
            <person name="Grigoriev I.V."/>
            <person name="Horton A.C."/>
            <person name="de Jong P.J."/>
            <person name="Jurka J."/>
            <person name="Kapitonov V.V."/>
            <person name="Kohara Y."/>
            <person name="Kuroki Y."/>
            <person name="Lindquist E."/>
            <person name="Lucas S."/>
            <person name="Osoegawa K."/>
            <person name="Pennacchio L.A."/>
            <person name="Salamov A.A."/>
            <person name="Satou Y."/>
            <person name="Sauka-Spengler T."/>
            <person name="Schmutz J."/>
            <person name="Shin-I T."/>
            <person name="Toyoda A."/>
            <person name="Bronner-Fraser M."/>
            <person name="Fujiyama A."/>
            <person name="Holland L.Z."/>
            <person name="Holland P.W.H."/>
            <person name="Satoh N."/>
            <person name="Rokhsar D.S."/>
        </authorList>
    </citation>
    <scope>NUCLEOTIDE SEQUENCE [LARGE SCALE GENOMIC DNA]</scope>
    <source>
        <strain evidence="2">S238N-H82</strain>
        <tissue evidence="2">Testes</tissue>
    </source>
</reference>